<name>W5TCG6_9NOCA</name>
<dbReference type="PROSITE" id="PS50977">
    <property type="entry name" value="HTH_TETR_2"/>
    <property type="match status" value="1"/>
</dbReference>
<organism evidence="4 5">
    <name type="scientific">Nocardia nova SH22a</name>
    <dbReference type="NCBI Taxonomy" id="1415166"/>
    <lineage>
        <taxon>Bacteria</taxon>
        <taxon>Bacillati</taxon>
        <taxon>Actinomycetota</taxon>
        <taxon>Actinomycetes</taxon>
        <taxon>Mycobacteriales</taxon>
        <taxon>Nocardiaceae</taxon>
        <taxon>Nocardia</taxon>
    </lineage>
</organism>
<protein>
    <submittedName>
        <fullName evidence="4">Putative transcriptional regulator, TetR family</fullName>
    </submittedName>
</protein>
<dbReference type="InterPro" id="IPR023772">
    <property type="entry name" value="DNA-bd_HTH_TetR-type_CS"/>
</dbReference>
<dbReference type="Gene3D" id="1.10.357.10">
    <property type="entry name" value="Tetracycline Repressor, domain 2"/>
    <property type="match status" value="1"/>
</dbReference>
<dbReference type="eggNOG" id="COG1309">
    <property type="taxonomic scope" value="Bacteria"/>
</dbReference>
<evidence type="ECO:0000259" key="3">
    <source>
        <dbReference type="PROSITE" id="PS50977"/>
    </source>
</evidence>
<dbReference type="GO" id="GO:0003700">
    <property type="term" value="F:DNA-binding transcription factor activity"/>
    <property type="evidence" value="ECO:0007669"/>
    <property type="project" value="TreeGrafter"/>
</dbReference>
<dbReference type="AlphaFoldDB" id="W5TCG6"/>
<reference evidence="4 5" key="1">
    <citation type="journal article" date="2014" name="Appl. Environ. Microbiol.">
        <title>Insights into the Microbial Degradation of Rubber and Gutta-Percha by Analysis of the Complete Genome of Nocardia nova SH22a.</title>
        <authorList>
            <person name="Luo Q."/>
            <person name="Hiessl S."/>
            <person name="Poehlein A."/>
            <person name="Daniel R."/>
            <person name="Steinbuchel A."/>
        </authorList>
    </citation>
    <scope>NUCLEOTIDE SEQUENCE [LARGE SCALE GENOMIC DNA]</scope>
    <source>
        <strain evidence="4">SH22a</strain>
    </source>
</reference>
<keyword evidence="5" id="KW-1185">Reference proteome</keyword>
<dbReference type="Pfam" id="PF00440">
    <property type="entry name" value="TetR_N"/>
    <property type="match status" value="1"/>
</dbReference>
<evidence type="ECO:0000256" key="1">
    <source>
        <dbReference type="ARBA" id="ARBA00023125"/>
    </source>
</evidence>
<evidence type="ECO:0000313" key="5">
    <source>
        <dbReference type="Proteomes" id="UP000019150"/>
    </source>
</evidence>
<dbReference type="PROSITE" id="PS01081">
    <property type="entry name" value="HTH_TETR_1"/>
    <property type="match status" value="1"/>
</dbReference>
<dbReference type="InterPro" id="IPR050109">
    <property type="entry name" value="HTH-type_TetR-like_transc_reg"/>
</dbReference>
<dbReference type="InterPro" id="IPR009057">
    <property type="entry name" value="Homeodomain-like_sf"/>
</dbReference>
<dbReference type="PANTHER" id="PTHR30055">
    <property type="entry name" value="HTH-TYPE TRANSCRIPTIONAL REGULATOR RUTR"/>
    <property type="match status" value="1"/>
</dbReference>
<dbReference type="HOGENOM" id="CLU_069356_39_1_11"/>
<dbReference type="PATRIC" id="fig|1415166.3.peg.2173"/>
<dbReference type="InterPro" id="IPR001647">
    <property type="entry name" value="HTH_TetR"/>
</dbReference>
<dbReference type="GO" id="GO:0000976">
    <property type="term" value="F:transcription cis-regulatory region binding"/>
    <property type="evidence" value="ECO:0007669"/>
    <property type="project" value="TreeGrafter"/>
</dbReference>
<dbReference type="InterPro" id="IPR040611">
    <property type="entry name" value="AlkX_C"/>
</dbReference>
<keyword evidence="1 2" id="KW-0238">DNA-binding</keyword>
<feature type="domain" description="HTH tetR-type" evidence="3">
    <location>
        <begin position="36"/>
        <end position="96"/>
    </location>
</feature>
<dbReference type="Pfam" id="PF18556">
    <property type="entry name" value="TetR_C_35"/>
    <property type="match status" value="1"/>
</dbReference>
<dbReference type="Proteomes" id="UP000019150">
    <property type="component" value="Chromosome"/>
</dbReference>
<evidence type="ECO:0000313" key="4">
    <source>
        <dbReference type="EMBL" id="AHH16937.1"/>
    </source>
</evidence>
<evidence type="ECO:0000256" key="2">
    <source>
        <dbReference type="PROSITE-ProRule" id="PRU00335"/>
    </source>
</evidence>
<dbReference type="EMBL" id="CP006850">
    <property type="protein sequence ID" value="AHH16937.1"/>
    <property type="molecule type" value="Genomic_DNA"/>
</dbReference>
<gene>
    <name evidence="4" type="ORF">NONO_c21390</name>
</gene>
<dbReference type="PANTHER" id="PTHR30055:SF153">
    <property type="entry name" value="HTH-TYPE TRANSCRIPTIONAL REPRESSOR RV3405C"/>
    <property type="match status" value="1"/>
</dbReference>
<feature type="DNA-binding region" description="H-T-H motif" evidence="2">
    <location>
        <begin position="59"/>
        <end position="78"/>
    </location>
</feature>
<dbReference type="STRING" id="1415166.NONO_c21390"/>
<dbReference type="KEGG" id="nno:NONO_c21390"/>
<accession>W5TCG6</accession>
<proteinExistence type="predicted"/>
<sequence>MTVGDGARVRGGGRDEIMIVMPPVPSILARILEKPRSDGEQLLESALSAFLDFGIKRTSMGEIARRAGISPATLYRRFESKNDLVEAVSVREAQRFVADIEQRVSSIADNEDQLVEIFVVFITALAHNELLQRLLRTEPELILPRLTTDAGPILEVGRVYLADKLRGLRHTDADSDFDADLVAEIMARLAQSLALTPDGLIPLADAQAARAFAKRTLLPMVGGHSS</sequence>
<dbReference type="SUPFAM" id="SSF46689">
    <property type="entry name" value="Homeodomain-like"/>
    <property type="match status" value="1"/>
</dbReference>
<dbReference type="PRINTS" id="PR00455">
    <property type="entry name" value="HTHTETR"/>
</dbReference>